<dbReference type="PaxDb" id="55529-EKX44943"/>
<evidence type="ECO:0000313" key="4">
    <source>
        <dbReference type="EnsemblProtists" id="EKX44943"/>
    </source>
</evidence>
<feature type="compositionally biased region" description="Pro residues" evidence="1">
    <location>
        <begin position="66"/>
        <end position="108"/>
    </location>
</feature>
<feature type="compositionally biased region" description="Polar residues" evidence="1">
    <location>
        <begin position="42"/>
        <end position="64"/>
    </location>
</feature>
<feature type="transmembrane region" description="Helical" evidence="2">
    <location>
        <begin position="139"/>
        <end position="156"/>
    </location>
</feature>
<evidence type="ECO:0000313" key="3">
    <source>
        <dbReference type="EMBL" id="EKX44943.1"/>
    </source>
</evidence>
<dbReference type="GeneID" id="17301604"/>
<dbReference type="EnsemblProtists" id="EKX44943">
    <property type="protein sequence ID" value="EKX44943"/>
    <property type="gene ID" value="GUITHDRAFT_152807"/>
</dbReference>
<evidence type="ECO:0000256" key="1">
    <source>
        <dbReference type="SAM" id="MobiDB-lite"/>
    </source>
</evidence>
<dbReference type="EMBL" id="JH993001">
    <property type="protein sequence ID" value="EKX44943.1"/>
    <property type="molecule type" value="Genomic_DNA"/>
</dbReference>
<accession>L1J8R8</accession>
<dbReference type="AlphaFoldDB" id="L1J8R8"/>
<keyword evidence="2" id="KW-0812">Transmembrane</keyword>
<dbReference type="HOGENOM" id="CLU_1582788_0_0_1"/>
<dbReference type="RefSeq" id="XP_005831923.1">
    <property type="nucleotide sequence ID" value="XM_005831866.1"/>
</dbReference>
<gene>
    <name evidence="3" type="ORF">GUITHDRAFT_152807</name>
</gene>
<keyword evidence="2" id="KW-1133">Transmembrane helix</keyword>
<proteinExistence type="predicted"/>
<organism evidence="3">
    <name type="scientific">Guillardia theta (strain CCMP2712)</name>
    <name type="common">Cryptophyte</name>
    <dbReference type="NCBI Taxonomy" id="905079"/>
    <lineage>
        <taxon>Eukaryota</taxon>
        <taxon>Cryptophyceae</taxon>
        <taxon>Pyrenomonadales</taxon>
        <taxon>Geminigeraceae</taxon>
        <taxon>Guillardia</taxon>
    </lineage>
</organism>
<reference evidence="3 5" key="1">
    <citation type="journal article" date="2012" name="Nature">
        <title>Algal genomes reveal evolutionary mosaicism and the fate of nucleomorphs.</title>
        <authorList>
            <consortium name="DOE Joint Genome Institute"/>
            <person name="Curtis B.A."/>
            <person name="Tanifuji G."/>
            <person name="Burki F."/>
            <person name="Gruber A."/>
            <person name="Irimia M."/>
            <person name="Maruyama S."/>
            <person name="Arias M.C."/>
            <person name="Ball S.G."/>
            <person name="Gile G.H."/>
            <person name="Hirakawa Y."/>
            <person name="Hopkins J.F."/>
            <person name="Kuo A."/>
            <person name="Rensing S.A."/>
            <person name="Schmutz J."/>
            <person name="Symeonidi A."/>
            <person name="Elias M."/>
            <person name="Eveleigh R.J."/>
            <person name="Herman E.K."/>
            <person name="Klute M.J."/>
            <person name="Nakayama T."/>
            <person name="Obornik M."/>
            <person name="Reyes-Prieto A."/>
            <person name="Armbrust E.V."/>
            <person name="Aves S.J."/>
            <person name="Beiko R.G."/>
            <person name="Coutinho P."/>
            <person name="Dacks J.B."/>
            <person name="Durnford D.G."/>
            <person name="Fast N.M."/>
            <person name="Green B.R."/>
            <person name="Grisdale C.J."/>
            <person name="Hempel F."/>
            <person name="Henrissat B."/>
            <person name="Hoppner M.P."/>
            <person name="Ishida K."/>
            <person name="Kim E."/>
            <person name="Koreny L."/>
            <person name="Kroth P.G."/>
            <person name="Liu Y."/>
            <person name="Malik S.B."/>
            <person name="Maier U.G."/>
            <person name="McRose D."/>
            <person name="Mock T."/>
            <person name="Neilson J.A."/>
            <person name="Onodera N.T."/>
            <person name="Poole A.M."/>
            <person name="Pritham E.J."/>
            <person name="Richards T.A."/>
            <person name="Rocap G."/>
            <person name="Roy S.W."/>
            <person name="Sarai C."/>
            <person name="Schaack S."/>
            <person name="Shirato S."/>
            <person name="Slamovits C.H."/>
            <person name="Spencer D.F."/>
            <person name="Suzuki S."/>
            <person name="Worden A.Z."/>
            <person name="Zauner S."/>
            <person name="Barry K."/>
            <person name="Bell C."/>
            <person name="Bharti A.K."/>
            <person name="Crow J.A."/>
            <person name="Grimwood J."/>
            <person name="Kramer R."/>
            <person name="Lindquist E."/>
            <person name="Lucas S."/>
            <person name="Salamov A."/>
            <person name="McFadden G.I."/>
            <person name="Lane C.E."/>
            <person name="Keeling P.J."/>
            <person name="Gray M.W."/>
            <person name="Grigoriev I.V."/>
            <person name="Archibald J.M."/>
        </authorList>
    </citation>
    <scope>NUCLEOTIDE SEQUENCE</scope>
    <source>
        <strain evidence="3 5">CCMP2712</strain>
    </source>
</reference>
<keyword evidence="5" id="KW-1185">Reference proteome</keyword>
<feature type="region of interest" description="Disordered" evidence="1">
    <location>
        <begin position="24"/>
        <end position="115"/>
    </location>
</feature>
<feature type="non-terminal residue" evidence="3">
    <location>
        <position position="1"/>
    </location>
</feature>
<dbReference type="Proteomes" id="UP000011087">
    <property type="component" value="Unassembled WGS sequence"/>
</dbReference>
<name>L1J8R8_GUITC</name>
<protein>
    <submittedName>
        <fullName evidence="3 4">Uncharacterized protein</fullName>
    </submittedName>
</protein>
<reference evidence="5" key="2">
    <citation type="submission" date="2012-11" db="EMBL/GenBank/DDBJ databases">
        <authorList>
            <person name="Kuo A."/>
            <person name="Curtis B.A."/>
            <person name="Tanifuji G."/>
            <person name="Burki F."/>
            <person name="Gruber A."/>
            <person name="Irimia M."/>
            <person name="Maruyama S."/>
            <person name="Arias M.C."/>
            <person name="Ball S.G."/>
            <person name="Gile G.H."/>
            <person name="Hirakawa Y."/>
            <person name="Hopkins J.F."/>
            <person name="Rensing S.A."/>
            <person name="Schmutz J."/>
            <person name="Symeonidi A."/>
            <person name="Elias M."/>
            <person name="Eveleigh R.J."/>
            <person name="Herman E.K."/>
            <person name="Klute M.J."/>
            <person name="Nakayama T."/>
            <person name="Obornik M."/>
            <person name="Reyes-Prieto A."/>
            <person name="Armbrust E.V."/>
            <person name="Aves S.J."/>
            <person name="Beiko R.G."/>
            <person name="Coutinho P."/>
            <person name="Dacks J.B."/>
            <person name="Durnford D.G."/>
            <person name="Fast N.M."/>
            <person name="Green B.R."/>
            <person name="Grisdale C."/>
            <person name="Hempe F."/>
            <person name="Henrissat B."/>
            <person name="Hoppner M.P."/>
            <person name="Ishida K.-I."/>
            <person name="Kim E."/>
            <person name="Koreny L."/>
            <person name="Kroth P.G."/>
            <person name="Liu Y."/>
            <person name="Malik S.-B."/>
            <person name="Maier U.G."/>
            <person name="McRose D."/>
            <person name="Mock T."/>
            <person name="Neilson J.A."/>
            <person name="Onodera N.T."/>
            <person name="Poole A.M."/>
            <person name="Pritham E.J."/>
            <person name="Richards T.A."/>
            <person name="Rocap G."/>
            <person name="Roy S.W."/>
            <person name="Sarai C."/>
            <person name="Schaack S."/>
            <person name="Shirato S."/>
            <person name="Slamovits C.H."/>
            <person name="Spencer D.F."/>
            <person name="Suzuki S."/>
            <person name="Worden A.Z."/>
            <person name="Zauner S."/>
            <person name="Barry K."/>
            <person name="Bell C."/>
            <person name="Bharti A.K."/>
            <person name="Crow J.A."/>
            <person name="Grimwood J."/>
            <person name="Kramer R."/>
            <person name="Lindquist E."/>
            <person name="Lucas S."/>
            <person name="Salamov A."/>
            <person name="McFadden G.I."/>
            <person name="Lane C.E."/>
            <person name="Keeling P.J."/>
            <person name="Gray M.W."/>
            <person name="Grigoriev I.V."/>
            <person name="Archibald J.M."/>
        </authorList>
    </citation>
    <scope>NUCLEOTIDE SEQUENCE</scope>
    <source>
        <strain evidence="5">CCMP2712</strain>
    </source>
</reference>
<dbReference type="KEGG" id="gtt:GUITHDRAFT_152807"/>
<sequence length="169" mass="18218">SVQSIDHSPFNCISRRCPKAYLRLRGGTDGVSGFEPNPSPSIPSYTSPASQQVDWDTPSAQSYNIPPAPVAEMDPPPAFSSPPKAPVPSFSPPVAAPSFSAPPAPAPAPTQSSVSWDETSVSGFRRFIDMFGWQNISPFLYFAMGAFWASIMAIWHNTTPDEDLDMKAV</sequence>
<evidence type="ECO:0000313" key="5">
    <source>
        <dbReference type="Proteomes" id="UP000011087"/>
    </source>
</evidence>
<evidence type="ECO:0000256" key="2">
    <source>
        <dbReference type="SAM" id="Phobius"/>
    </source>
</evidence>
<keyword evidence="2" id="KW-0472">Membrane</keyword>
<dbReference type="OrthoDB" id="10607307at2759"/>
<reference evidence="4" key="3">
    <citation type="submission" date="2016-03" db="UniProtKB">
        <authorList>
            <consortium name="EnsemblProtists"/>
        </authorList>
    </citation>
    <scope>IDENTIFICATION</scope>
</reference>